<gene>
    <name evidence="2" type="ORF">HPB48_004284</name>
</gene>
<sequence length="131" mass="14661">MQYGELYFRIPSVMKGYYKNPELTREFIDSEGWCRSGDVAYYDEDGRVYFVDRLKDMIKCLDQQVSSFELESLLQSHGSVVDAAVIGVEEIKYGDAPAAFVVAKNGARTPTELAAELKTFIAGESRVLSVV</sequence>
<dbReference type="EMBL" id="JABSTR010000011">
    <property type="protein sequence ID" value="KAH9382454.1"/>
    <property type="molecule type" value="Genomic_DNA"/>
</dbReference>
<comment type="caution">
    <text evidence="2">The sequence shown here is derived from an EMBL/GenBank/DDBJ whole genome shotgun (WGS) entry which is preliminary data.</text>
</comment>
<dbReference type="PANTHER" id="PTHR24096:SF422">
    <property type="entry name" value="BCDNA.GH02901"/>
    <property type="match status" value="1"/>
</dbReference>
<dbReference type="GO" id="GO:0016405">
    <property type="term" value="F:CoA-ligase activity"/>
    <property type="evidence" value="ECO:0007669"/>
    <property type="project" value="TreeGrafter"/>
</dbReference>
<reference evidence="2 3" key="1">
    <citation type="journal article" date="2020" name="Cell">
        <title>Large-Scale Comparative Analyses of Tick Genomes Elucidate Their Genetic Diversity and Vector Capacities.</title>
        <authorList>
            <consortium name="Tick Genome and Microbiome Consortium (TIGMIC)"/>
            <person name="Jia N."/>
            <person name="Wang J."/>
            <person name="Shi W."/>
            <person name="Du L."/>
            <person name="Sun Y."/>
            <person name="Zhan W."/>
            <person name="Jiang J.F."/>
            <person name="Wang Q."/>
            <person name="Zhang B."/>
            <person name="Ji P."/>
            <person name="Bell-Sakyi L."/>
            <person name="Cui X.M."/>
            <person name="Yuan T.T."/>
            <person name="Jiang B.G."/>
            <person name="Yang W.F."/>
            <person name="Lam T.T."/>
            <person name="Chang Q.C."/>
            <person name="Ding S.J."/>
            <person name="Wang X.J."/>
            <person name="Zhu J.G."/>
            <person name="Ruan X.D."/>
            <person name="Zhao L."/>
            <person name="Wei J.T."/>
            <person name="Ye R.Z."/>
            <person name="Que T.C."/>
            <person name="Du C.H."/>
            <person name="Zhou Y.H."/>
            <person name="Cheng J.X."/>
            <person name="Dai P.F."/>
            <person name="Guo W.B."/>
            <person name="Han X.H."/>
            <person name="Huang E.J."/>
            <person name="Li L.F."/>
            <person name="Wei W."/>
            <person name="Gao Y.C."/>
            <person name="Liu J.Z."/>
            <person name="Shao H.Z."/>
            <person name="Wang X."/>
            <person name="Wang C.C."/>
            <person name="Yang T.C."/>
            <person name="Huo Q.B."/>
            <person name="Li W."/>
            <person name="Chen H.Y."/>
            <person name="Chen S.E."/>
            <person name="Zhou L.G."/>
            <person name="Ni X.B."/>
            <person name="Tian J.H."/>
            <person name="Sheng Y."/>
            <person name="Liu T."/>
            <person name="Pan Y.S."/>
            <person name="Xia L.Y."/>
            <person name="Li J."/>
            <person name="Zhao F."/>
            <person name="Cao W.C."/>
        </authorList>
    </citation>
    <scope>NUCLEOTIDE SEQUENCE [LARGE SCALE GENOMIC DNA]</scope>
    <source>
        <strain evidence="2">HaeL-2018</strain>
    </source>
</reference>
<feature type="domain" description="AMP-binding enzyme C-terminal" evidence="1">
    <location>
        <begin position="69"/>
        <end position="124"/>
    </location>
</feature>
<dbReference type="InterPro" id="IPR045851">
    <property type="entry name" value="AMP-bd_C_sf"/>
</dbReference>
<dbReference type="Pfam" id="PF13193">
    <property type="entry name" value="AMP-binding_C"/>
    <property type="match status" value="1"/>
</dbReference>
<dbReference type="OMA" id="MIKCMAN"/>
<proteinExistence type="predicted"/>
<accession>A0A9J6GVI2</accession>
<dbReference type="Proteomes" id="UP000821853">
    <property type="component" value="Chromosome 9"/>
</dbReference>
<keyword evidence="3" id="KW-1185">Reference proteome</keyword>
<organism evidence="2 3">
    <name type="scientific">Haemaphysalis longicornis</name>
    <name type="common">Bush tick</name>
    <dbReference type="NCBI Taxonomy" id="44386"/>
    <lineage>
        <taxon>Eukaryota</taxon>
        <taxon>Metazoa</taxon>
        <taxon>Ecdysozoa</taxon>
        <taxon>Arthropoda</taxon>
        <taxon>Chelicerata</taxon>
        <taxon>Arachnida</taxon>
        <taxon>Acari</taxon>
        <taxon>Parasitiformes</taxon>
        <taxon>Ixodida</taxon>
        <taxon>Ixodoidea</taxon>
        <taxon>Ixodidae</taxon>
        <taxon>Haemaphysalinae</taxon>
        <taxon>Haemaphysalis</taxon>
    </lineage>
</organism>
<dbReference type="InterPro" id="IPR025110">
    <property type="entry name" value="AMP-bd_C"/>
</dbReference>
<dbReference type="SUPFAM" id="SSF56801">
    <property type="entry name" value="Acetyl-CoA synthetase-like"/>
    <property type="match status" value="1"/>
</dbReference>
<dbReference type="Gene3D" id="3.30.300.30">
    <property type="match status" value="1"/>
</dbReference>
<dbReference type="Gene3D" id="3.40.50.12780">
    <property type="entry name" value="N-terminal domain of ligase-like"/>
    <property type="match status" value="1"/>
</dbReference>
<dbReference type="PANTHER" id="PTHR24096">
    <property type="entry name" value="LONG-CHAIN-FATTY-ACID--COA LIGASE"/>
    <property type="match status" value="1"/>
</dbReference>
<evidence type="ECO:0000313" key="2">
    <source>
        <dbReference type="EMBL" id="KAH9382454.1"/>
    </source>
</evidence>
<evidence type="ECO:0000313" key="3">
    <source>
        <dbReference type="Proteomes" id="UP000821853"/>
    </source>
</evidence>
<dbReference type="VEuPathDB" id="VectorBase:HLOH_053817"/>
<evidence type="ECO:0000259" key="1">
    <source>
        <dbReference type="Pfam" id="PF13193"/>
    </source>
</evidence>
<dbReference type="AlphaFoldDB" id="A0A9J6GVI2"/>
<protein>
    <recommendedName>
        <fullName evidence="1">AMP-binding enzyme C-terminal domain-containing protein</fullName>
    </recommendedName>
</protein>
<dbReference type="OrthoDB" id="6485306at2759"/>
<dbReference type="InterPro" id="IPR042099">
    <property type="entry name" value="ANL_N_sf"/>
</dbReference>
<name>A0A9J6GVI2_HAELO</name>